<dbReference type="EMBL" id="QUQO01000002">
    <property type="protein sequence ID" value="RFB01667.1"/>
    <property type="molecule type" value="Genomic_DNA"/>
</dbReference>
<evidence type="ECO:0008006" key="5">
    <source>
        <dbReference type="Google" id="ProtNLM"/>
    </source>
</evidence>
<keyword evidence="4" id="KW-1185">Reference proteome</keyword>
<protein>
    <recommendedName>
        <fullName evidence="5">DNA primase</fullName>
    </recommendedName>
</protein>
<evidence type="ECO:0000256" key="2">
    <source>
        <dbReference type="SAM" id="SignalP"/>
    </source>
</evidence>
<comment type="caution">
    <text evidence="3">The sequence shown here is derived from an EMBL/GenBank/DDBJ whole genome shotgun (WGS) entry which is preliminary data.</text>
</comment>
<feature type="signal peptide" evidence="2">
    <location>
        <begin position="1"/>
        <end position="20"/>
    </location>
</feature>
<organism evidence="3 4">
    <name type="scientific">Parvularcula marina</name>
    <dbReference type="NCBI Taxonomy" id="2292771"/>
    <lineage>
        <taxon>Bacteria</taxon>
        <taxon>Pseudomonadati</taxon>
        <taxon>Pseudomonadota</taxon>
        <taxon>Alphaproteobacteria</taxon>
        <taxon>Parvularculales</taxon>
        <taxon>Parvularculaceae</taxon>
        <taxon>Parvularcula</taxon>
    </lineage>
</organism>
<proteinExistence type="predicted"/>
<reference evidence="3 4" key="1">
    <citation type="submission" date="2018-08" db="EMBL/GenBank/DDBJ databases">
        <title>Parvularcula sp. SM1705, isolated from surface water of the South Sea China.</title>
        <authorList>
            <person name="Sun L."/>
        </authorList>
    </citation>
    <scope>NUCLEOTIDE SEQUENCE [LARGE SCALE GENOMIC DNA]</scope>
    <source>
        <strain evidence="3 4">SM1705</strain>
    </source>
</reference>
<sequence>MSKKITLAALAALFALPLAACGNDEPDDLEDAIDEVGDEMEDAAEDMADDLEDATDPDGR</sequence>
<name>A0A371R876_9PROT</name>
<gene>
    <name evidence="3" type="ORF">DX908_15445</name>
</gene>
<dbReference type="Proteomes" id="UP000264589">
    <property type="component" value="Unassembled WGS sequence"/>
</dbReference>
<accession>A0A371R876</accession>
<evidence type="ECO:0000313" key="4">
    <source>
        <dbReference type="Proteomes" id="UP000264589"/>
    </source>
</evidence>
<evidence type="ECO:0000313" key="3">
    <source>
        <dbReference type="EMBL" id="RFB01667.1"/>
    </source>
</evidence>
<dbReference type="InParanoid" id="A0A371R876"/>
<evidence type="ECO:0000256" key="1">
    <source>
        <dbReference type="SAM" id="MobiDB-lite"/>
    </source>
</evidence>
<feature type="chain" id="PRO_5017035479" description="DNA primase" evidence="2">
    <location>
        <begin position="21"/>
        <end position="60"/>
    </location>
</feature>
<dbReference type="RefSeq" id="WP_116393383.1">
    <property type="nucleotide sequence ID" value="NZ_QUQO01000002.1"/>
</dbReference>
<feature type="region of interest" description="Disordered" evidence="1">
    <location>
        <begin position="36"/>
        <end position="60"/>
    </location>
</feature>
<keyword evidence="2" id="KW-0732">Signal</keyword>
<dbReference type="AlphaFoldDB" id="A0A371R876"/>